<sequence length="234" mass="27171">MYVLDDESIQSLIYRAHVLNGINDFANIIDNKGRWIGFPRIKIGTLDIYKKFGEKLVLSMLQRQGLAPYKGHRFEDPAPYRPNLAFFYRKSQKVKISNKHIIKYCTKCIQDNLFKHGFGYLKFEWIKSDFCQKHDTALQCIPQQSRMESLRCLDMIFRGESPSECNELTSSNNHINSFSPSNGRHKKLHFVSCLQEDFSCFIKEESHTIGEDVDEILRFSLSKGNISDAFLSKP</sequence>
<reference evidence="1 2" key="1">
    <citation type="submission" date="2023-08" db="EMBL/GenBank/DDBJ databases">
        <authorList>
            <person name="Joshi A."/>
            <person name="Thite S."/>
        </authorList>
    </citation>
    <scope>NUCLEOTIDE SEQUENCE [LARGE SCALE GENOMIC DNA]</scope>
    <source>
        <strain evidence="1 2">AC40</strain>
    </source>
</reference>
<dbReference type="Proteomes" id="UP001231616">
    <property type="component" value="Unassembled WGS sequence"/>
</dbReference>
<keyword evidence="2" id="KW-1185">Reference proteome</keyword>
<dbReference type="RefSeq" id="WP_305895195.1">
    <property type="nucleotide sequence ID" value="NZ_JAUZVZ010000044.1"/>
</dbReference>
<evidence type="ECO:0000313" key="1">
    <source>
        <dbReference type="EMBL" id="MDP4537956.1"/>
    </source>
</evidence>
<name>A0ABT9H3T4_9GAMM</name>
<gene>
    <name evidence="1" type="ORF">Q3O60_17385</name>
</gene>
<protein>
    <submittedName>
        <fullName evidence="1">Uncharacterized protein</fullName>
    </submittedName>
</protein>
<comment type="caution">
    <text evidence="1">The sequence shown here is derived from an EMBL/GenBank/DDBJ whole genome shotgun (WGS) entry which is preliminary data.</text>
</comment>
<accession>A0ABT9H3T4</accession>
<evidence type="ECO:0000313" key="2">
    <source>
        <dbReference type="Proteomes" id="UP001231616"/>
    </source>
</evidence>
<feature type="non-terminal residue" evidence="1">
    <location>
        <position position="234"/>
    </location>
</feature>
<organism evidence="1 2">
    <name type="scientific">Alkalimonas collagenimarina</name>
    <dbReference type="NCBI Taxonomy" id="400390"/>
    <lineage>
        <taxon>Bacteria</taxon>
        <taxon>Pseudomonadati</taxon>
        <taxon>Pseudomonadota</taxon>
        <taxon>Gammaproteobacteria</taxon>
        <taxon>Alkalimonas</taxon>
    </lineage>
</organism>
<dbReference type="EMBL" id="JAUZVZ010000044">
    <property type="protein sequence ID" value="MDP4537956.1"/>
    <property type="molecule type" value="Genomic_DNA"/>
</dbReference>
<proteinExistence type="predicted"/>